<sequence>MNKPTDLARIPVDHDDIDTNVSSNEHFSTVLEARLSRRSLLRGGAASAASAMLGALGLSACGGSSNDTVTAPVAPTPSTPPVATTPPPEKLLGFTAVSKSLADTVVVPAGYTASVLYALGDPLTANTPAFKNDGTDTDFENRAGDHHDGMEFFPLSSTGAASTTAVDRGLLAVNHEATTDEKLSSFFLHANGGTMSLPRPAAEVDKEMALHGLSVAEVRRNGAKWEYLKDSGFNRRVHQQTDIELSGPVRGNALVVTKYSSNGTKIRGTLNNCGTGKTPWNTYLSGEENWAGYFTRAGTDNAARDDKSVVSLNRYGRSQGAASRHGWETGGTDDKYARWNISKTGASQDGSDDYRNELNGMGYIVEMDAYDKTRAIKKRTALGRFAHESASFGKLVVGQPLAVYMGDDSRNEYIFKYVSNAVWAAADATAADRIATGDKYLDNGKLYVARFNADGSGQWIELSISNPAIAGYAGYKFADQADVLVNARLAGDAVGATKMDRPEWCSVHPTTGEIYFTLTNNSNRRAEPSGSSQSAPDAANPRAYTDMKGTAAQQGNVNGHIIRVREGAAGSAATGFTWDIYLFGAEADAAPGTVNLSGLTVDQDFSSPDGLAFSTATGICWFQTDDGAYTDVTNCMMLAGVPGQVGDGKKVTLTYPRANGSTLSVDTYVGKAATADTLKRFLVGPVGSEITGIAETPDGKALFVNIQHPGETTLAANAADPAKYTSQWPANAGYGAGKRPRSATIVITKNDGGRIGT</sequence>
<dbReference type="PANTHER" id="PTHR35399:SF2">
    <property type="entry name" value="DUF839 DOMAIN-CONTAINING PROTEIN"/>
    <property type="match status" value="1"/>
</dbReference>
<dbReference type="RefSeq" id="WP_379679038.1">
    <property type="nucleotide sequence ID" value="NZ_JBHLWP010000010.1"/>
</dbReference>
<dbReference type="InterPro" id="IPR008557">
    <property type="entry name" value="PhoX"/>
</dbReference>
<accession>A0ABV6FFG3</accession>
<feature type="compositionally biased region" description="Polar residues" evidence="1">
    <location>
        <begin position="522"/>
        <end position="535"/>
    </location>
</feature>
<feature type="region of interest" description="Disordered" evidence="1">
    <location>
        <begin position="522"/>
        <end position="543"/>
    </location>
</feature>
<reference evidence="2 3" key="1">
    <citation type="submission" date="2024-09" db="EMBL/GenBank/DDBJ databases">
        <authorList>
            <person name="Sun Q."/>
            <person name="Mori K."/>
        </authorList>
    </citation>
    <scope>NUCLEOTIDE SEQUENCE [LARGE SCALE GENOMIC DNA]</scope>
    <source>
        <strain evidence="2 3">CCM 7792</strain>
    </source>
</reference>
<evidence type="ECO:0000313" key="3">
    <source>
        <dbReference type="Proteomes" id="UP001589773"/>
    </source>
</evidence>
<keyword evidence="3" id="KW-1185">Reference proteome</keyword>
<dbReference type="InterPro" id="IPR006311">
    <property type="entry name" value="TAT_signal"/>
</dbReference>
<evidence type="ECO:0000313" key="2">
    <source>
        <dbReference type="EMBL" id="MFC0252274.1"/>
    </source>
</evidence>
<dbReference type="PANTHER" id="PTHR35399">
    <property type="entry name" value="SLR8030 PROTEIN"/>
    <property type="match status" value="1"/>
</dbReference>
<dbReference type="Proteomes" id="UP001589773">
    <property type="component" value="Unassembled WGS sequence"/>
</dbReference>
<dbReference type="PROSITE" id="PS51318">
    <property type="entry name" value="TAT"/>
    <property type="match status" value="1"/>
</dbReference>
<evidence type="ECO:0000256" key="1">
    <source>
        <dbReference type="SAM" id="MobiDB-lite"/>
    </source>
</evidence>
<protein>
    <submittedName>
        <fullName evidence="2">PhoX family phosphatase</fullName>
    </submittedName>
</protein>
<comment type="caution">
    <text evidence="2">The sequence shown here is derived from an EMBL/GenBank/DDBJ whole genome shotgun (WGS) entry which is preliminary data.</text>
</comment>
<proteinExistence type="predicted"/>
<dbReference type="Pfam" id="PF05787">
    <property type="entry name" value="PhoX"/>
    <property type="match status" value="1"/>
</dbReference>
<organism evidence="2 3">
    <name type="scientific">Massilia consociata</name>
    <dbReference type="NCBI Taxonomy" id="760117"/>
    <lineage>
        <taxon>Bacteria</taxon>
        <taxon>Pseudomonadati</taxon>
        <taxon>Pseudomonadota</taxon>
        <taxon>Betaproteobacteria</taxon>
        <taxon>Burkholderiales</taxon>
        <taxon>Oxalobacteraceae</taxon>
        <taxon>Telluria group</taxon>
        <taxon>Massilia</taxon>
    </lineage>
</organism>
<dbReference type="EMBL" id="JBHLWP010000010">
    <property type="protein sequence ID" value="MFC0252274.1"/>
    <property type="molecule type" value="Genomic_DNA"/>
</dbReference>
<gene>
    <name evidence="2" type="ORF">ACFFJK_10265</name>
</gene>
<name>A0ABV6FFG3_9BURK</name>